<sequence length="145" mass="16428">MEEYLEHNITVQTASSLISGILKRIDTDNGLIYVQEKNMQSLTQILFSHVENLELNDIDPKELNDPAIVEAGEYLDGHEKSDYLFEEKNKYASLFVDMTSEQRKNIIGEAYDNYGPSREEAASIAACYSINFLKTTSLAPKNRTV</sequence>
<dbReference type="Proteomes" id="UP000011185">
    <property type="component" value="Unassembled WGS sequence"/>
</dbReference>
<protein>
    <recommendedName>
        <fullName evidence="1">DUF5096 domain-containing protein</fullName>
    </recommendedName>
</protein>
<keyword evidence="3" id="KW-1185">Reference proteome</keyword>
<dbReference type="Pfam" id="PF17019">
    <property type="entry name" value="DUF5096"/>
    <property type="match status" value="1"/>
</dbReference>
<dbReference type="HOGENOM" id="CLU_1788171_0_0_1"/>
<reference evidence="2 3" key="1">
    <citation type="journal article" date="2012" name="PLoS Pathog.">
        <title>The genome of the obligate intracellular parasite Trachipleistophora hominis: new insights into microsporidian genome dynamics and reductive evolution.</title>
        <authorList>
            <person name="Heinz E."/>
            <person name="Williams T.A."/>
            <person name="Nakjang S."/>
            <person name="Noel C.J."/>
            <person name="Swan D.C."/>
            <person name="Goldberg A.V."/>
            <person name="Harris S.R."/>
            <person name="Weinmaier T."/>
            <person name="Markert S."/>
            <person name="Becher D."/>
            <person name="Bernhardt J."/>
            <person name="Dagan T."/>
            <person name="Hacker C."/>
            <person name="Lucocq J.M."/>
            <person name="Schweder T."/>
            <person name="Rattei T."/>
            <person name="Hall N."/>
            <person name="Hirt R.P."/>
            <person name="Embley T.M."/>
        </authorList>
    </citation>
    <scope>NUCLEOTIDE SEQUENCE [LARGE SCALE GENOMIC DNA]</scope>
</reference>
<organism evidence="2 3">
    <name type="scientific">Trachipleistophora hominis</name>
    <name type="common">Microsporidian parasite</name>
    <dbReference type="NCBI Taxonomy" id="72359"/>
    <lineage>
        <taxon>Eukaryota</taxon>
        <taxon>Fungi</taxon>
        <taxon>Fungi incertae sedis</taxon>
        <taxon>Microsporidia</taxon>
        <taxon>Pleistophoridae</taxon>
        <taxon>Trachipleistophora</taxon>
    </lineage>
</organism>
<dbReference type="EMBL" id="JH994035">
    <property type="protein sequence ID" value="ELQ74612.1"/>
    <property type="molecule type" value="Genomic_DNA"/>
</dbReference>
<evidence type="ECO:0000259" key="1">
    <source>
        <dbReference type="Pfam" id="PF17019"/>
    </source>
</evidence>
<feature type="domain" description="DUF5096" evidence="1">
    <location>
        <begin position="98"/>
        <end position="136"/>
    </location>
</feature>
<proteinExistence type="predicted"/>
<dbReference type="VEuPathDB" id="MicrosporidiaDB:THOM_2526"/>
<accession>L7JV23</accession>
<evidence type="ECO:0000313" key="3">
    <source>
        <dbReference type="Proteomes" id="UP000011185"/>
    </source>
</evidence>
<dbReference type="InParanoid" id="L7JV23"/>
<dbReference type="AlphaFoldDB" id="L7JV23"/>
<dbReference type="InterPro" id="IPR031512">
    <property type="entry name" value="DUF5096"/>
</dbReference>
<name>L7JV23_TRAHO</name>
<evidence type="ECO:0000313" key="2">
    <source>
        <dbReference type="EMBL" id="ELQ74612.1"/>
    </source>
</evidence>
<gene>
    <name evidence="2" type="ORF">THOM_2526</name>
</gene>